<evidence type="ECO:0000256" key="1">
    <source>
        <dbReference type="ARBA" id="ARBA00023125"/>
    </source>
</evidence>
<accession>A0A532V382</accession>
<evidence type="ECO:0000256" key="2">
    <source>
        <dbReference type="HAMAP-Rule" id="MF_00984"/>
    </source>
</evidence>
<organism evidence="5 6">
    <name type="scientific">candidate division LCP-89 bacterium B3_LCP</name>
    <dbReference type="NCBI Taxonomy" id="2012998"/>
    <lineage>
        <taxon>Bacteria</taxon>
        <taxon>Pseudomonadati</taxon>
        <taxon>Bacteria division LCP-89</taxon>
    </lineage>
</organism>
<protein>
    <recommendedName>
        <fullName evidence="2 3">Single-stranded DNA-binding protein</fullName>
        <shortName evidence="2">SSB</shortName>
    </recommendedName>
</protein>
<comment type="caution">
    <text evidence="2">Lacks conserved residue(s) required for the propagation of feature annotation.</text>
</comment>
<dbReference type="GO" id="GO:0009295">
    <property type="term" value="C:nucleoid"/>
    <property type="evidence" value="ECO:0007669"/>
    <property type="project" value="TreeGrafter"/>
</dbReference>
<comment type="caution">
    <text evidence="5">The sequence shown here is derived from an EMBL/GenBank/DDBJ whole genome shotgun (WGS) entry which is preliminary data.</text>
</comment>
<dbReference type="InterPro" id="IPR012340">
    <property type="entry name" value="NA-bd_OB-fold"/>
</dbReference>
<dbReference type="PIRSF" id="PIRSF002070">
    <property type="entry name" value="SSB"/>
    <property type="match status" value="1"/>
</dbReference>
<dbReference type="PANTHER" id="PTHR10302:SF0">
    <property type="entry name" value="SINGLE-STRANDED DNA-BINDING PROTEIN, MITOCHONDRIAL"/>
    <property type="match status" value="1"/>
</dbReference>
<dbReference type="PANTHER" id="PTHR10302">
    <property type="entry name" value="SINGLE-STRANDED DNA-BINDING PROTEIN"/>
    <property type="match status" value="1"/>
</dbReference>
<dbReference type="GO" id="GO:0006260">
    <property type="term" value="P:DNA replication"/>
    <property type="evidence" value="ECO:0007669"/>
    <property type="project" value="InterPro"/>
</dbReference>
<dbReference type="Pfam" id="PF00436">
    <property type="entry name" value="SSB"/>
    <property type="match status" value="1"/>
</dbReference>
<evidence type="ECO:0000256" key="3">
    <source>
        <dbReference type="PIRNR" id="PIRNR002070"/>
    </source>
</evidence>
<evidence type="ECO:0000313" key="6">
    <source>
        <dbReference type="Proteomes" id="UP000319619"/>
    </source>
</evidence>
<evidence type="ECO:0000256" key="4">
    <source>
        <dbReference type="SAM" id="MobiDB-lite"/>
    </source>
</evidence>
<dbReference type="PROSITE" id="PS50935">
    <property type="entry name" value="SSB"/>
    <property type="match status" value="1"/>
</dbReference>
<dbReference type="EMBL" id="NJBN01000002">
    <property type="protein sequence ID" value="TKJ41671.1"/>
    <property type="molecule type" value="Genomic_DNA"/>
</dbReference>
<feature type="region of interest" description="Disordered" evidence="4">
    <location>
        <begin position="112"/>
        <end position="145"/>
    </location>
</feature>
<gene>
    <name evidence="5" type="ORF">CEE37_03640</name>
</gene>
<dbReference type="GO" id="GO:0003697">
    <property type="term" value="F:single-stranded DNA binding"/>
    <property type="evidence" value="ECO:0007669"/>
    <property type="project" value="UniProtKB-UniRule"/>
</dbReference>
<dbReference type="HAMAP" id="MF_00984">
    <property type="entry name" value="SSB"/>
    <property type="match status" value="1"/>
</dbReference>
<comment type="subunit">
    <text evidence="2">Homotetramer.</text>
</comment>
<dbReference type="InterPro" id="IPR011344">
    <property type="entry name" value="ssDNA-bd"/>
</dbReference>
<keyword evidence="1 2" id="KW-0238">DNA-binding</keyword>
<dbReference type="NCBIfam" id="TIGR00621">
    <property type="entry name" value="ssb"/>
    <property type="match status" value="1"/>
</dbReference>
<evidence type="ECO:0000313" key="5">
    <source>
        <dbReference type="EMBL" id="TKJ41671.1"/>
    </source>
</evidence>
<proteinExistence type="inferred from homology"/>
<reference evidence="5 6" key="1">
    <citation type="submission" date="2017-06" db="EMBL/GenBank/DDBJ databases">
        <title>Novel microbial phyla capable of carbon fixation and sulfur reduction in deep-sea sediments.</title>
        <authorList>
            <person name="Huang J."/>
            <person name="Baker B."/>
            <person name="Wang Y."/>
        </authorList>
    </citation>
    <scope>NUCLEOTIDE SEQUENCE [LARGE SCALE GENOMIC DNA]</scope>
    <source>
        <strain evidence="5">B3_LCP</strain>
    </source>
</reference>
<dbReference type="InterPro" id="IPR000424">
    <property type="entry name" value="Primosome_PriB/ssb"/>
</dbReference>
<name>A0A532V382_UNCL8</name>
<sequence>MARSLNKVMLIGNLGRDPELKSTPSGQSVATFSMATNRRYKNKEGEWQDETQWHNIVAWGNRAETIATYLKKGSKIYVEGRLTHRSWEDQEGQKKYMTEVVLEYFAYLDPIPEGAKGAGQREPVPPPPQDTPESAAPDGEDDVPF</sequence>
<dbReference type="SUPFAM" id="SSF50249">
    <property type="entry name" value="Nucleic acid-binding proteins"/>
    <property type="match status" value="1"/>
</dbReference>
<dbReference type="AlphaFoldDB" id="A0A532V382"/>
<dbReference type="CDD" id="cd04496">
    <property type="entry name" value="SSB_OBF"/>
    <property type="match status" value="1"/>
</dbReference>
<dbReference type="Gene3D" id="2.40.50.140">
    <property type="entry name" value="Nucleic acid-binding proteins"/>
    <property type="match status" value="1"/>
</dbReference>
<dbReference type="Proteomes" id="UP000319619">
    <property type="component" value="Unassembled WGS sequence"/>
</dbReference>